<dbReference type="EMBL" id="UYRV01120212">
    <property type="protein sequence ID" value="VDN32169.1"/>
    <property type="molecule type" value="Genomic_DNA"/>
</dbReference>
<reference evidence="1 2" key="1">
    <citation type="submission" date="2018-11" db="EMBL/GenBank/DDBJ databases">
        <authorList>
            <consortium name="Pathogen Informatics"/>
        </authorList>
    </citation>
    <scope>NUCLEOTIDE SEQUENCE [LARGE SCALE GENOMIC DNA]</scope>
</reference>
<evidence type="ECO:0000313" key="2">
    <source>
        <dbReference type="Proteomes" id="UP000271889"/>
    </source>
</evidence>
<organism evidence="1 2">
    <name type="scientific">Cylicostephanus goldi</name>
    <name type="common">Nematode worm</name>
    <dbReference type="NCBI Taxonomy" id="71465"/>
    <lineage>
        <taxon>Eukaryota</taxon>
        <taxon>Metazoa</taxon>
        <taxon>Ecdysozoa</taxon>
        <taxon>Nematoda</taxon>
        <taxon>Chromadorea</taxon>
        <taxon>Rhabditida</taxon>
        <taxon>Rhabditina</taxon>
        <taxon>Rhabditomorpha</taxon>
        <taxon>Strongyloidea</taxon>
        <taxon>Strongylidae</taxon>
        <taxon>Cylicostephanus</taxon>
    </lineage>
</organism>
<protein>
    <submittedName>
        <fullName evidence="1">Uncharacterized protein</fullName>
    </submittedName>
</protein>
<dbReference type="Gene3D" id="1.20.120.1100">
    <property type="match status" value="1"/>
</dbReference>
<dbReference type="AlphaFoldDB" id="A0A3P7QQB1"/>
<evidence type="ECO:0000313" key="1">
    <source>
        <dbReference type="EMBL" id="VDN32169.1"/>
    </source>
</evidence>
<name>A0A3P7QQB1_CYLGO</name>
<gene>
    <name evidence="1" type="ORF">CGOC_LOCUS12039</name>
</gene>
<sequence>MIAEVDKKDHALAERMRKVLAANCSRLEGLSPNAVEFSKKVGLIIIRLLHQFP</sequence>
<keyword evidence="2" id="KW-1185">Reference proteome</keyword>
<dbReference type="OrthoDB" id="5856727at2759"/>
<dbReference type="Proteomes" id="UP000271889">
    <property type="component" value="Unassembled WGS sequence"/>
</dbReference>
<accession>A0A3P7QQB1</accession>
<proteinExistence type="predicted"/>